<proteinExistence type="predicted"/>
<evidence type="ECO:0000313" key="2">
    <source>
        <dbReference type="EMBL" id="PVZ98067.1"/>
    </source>
</evidence>
<sequence>MSDTSFLNPGDKTESRSDSANKGPEKRKSVPSKESSKATALFIAEYSEETQENLDITSSEDDNYSDSKKTRQLNSIGSKHVSKIQSKVSYKSSISKKKSTNVIDIENNYNSDLIESAIENSETSFDSQPTNSIDKVKKNSTFMYTSRKNRLKTINSMVIEMHSSSLTSDIPINDSILKRKSIDFREISPSDSVKKSKYSKSYKYSYISSDSEGENKTTYLGDENNKIDLDTPDKTFSGENLVESDLDESTKIDLENGSKITIIDSKELKSNNSYGNSRSLSIDLDDIFDNNQKKNEEDIFYIPFPTSPKKKSLLFDTSAKNSKNKSANSNNISADTIDLIESHIRNKSPENRSFIAINNNINTPEALTPENLIGTIRNPSPLKELEHDKEQVADDYIAEIDSGYINSSPVISQNEVCKPLTNTSNIDEHSDSSDSNPEYVLPLKKSNINLKKKPIPSPQQISFSDLMLKFSENSGFSRINTDLTKTISKIILKAMNEYYLINSYKQPWSESLFIATFNKFLHIFDNKTVTSSGLDRITLNSSWLSRFHNLNVPYLKSCFNSFPSNISSKSKSFKSQPYIYLNSESHFSRMLLSATSQYSKNNIFSVSVTGIFYRLLPNEILAKEMLEGDFCYMERLSTIMCVNASGTEKLPLWIVGAGVDVLSSFRSQIDITSTIESHK</sequence>
<dbReference type="AlphaFoldDB" id="A0A2U1IZ55"/>
<feature type="region of interest" description="Disordered" evidence="1">
    <location>
        <begin position="1"/>
        <end position="78"/>
    </location>
</feature>
<feature type="compositionally biased region" description="Acidic residues" evidence="1">
    <location>
        <begin position="46"/>
        <end position="64"/>
    </location>
</feature>
<evidence type="ECO:0000313" key="3">
    <source>
        <dbReference type="Proteomes" id="UP000245591"/>
    </source>
</evidence>
<feature type="non-terminal residue" evidence="2">
    <location>
        <position position="679"/>
    </location>
</feature>
<evidence type="ECO:0000256" key="1">
    <source>
        <dbReference type="SAM" id="MobiDB-lite"/>
    </source>
</evidence>
<dbReference type="Proteomes" id="UP000245591">
    <property type="component" value="Unassembled WGS sequence"/>
</dbReference>
<dbReference type="EMBL" id="MBFU01000590">
    <property type="protein sequence ID" value="PVZ98067.1"/>
    <property type="molecule type" value="Genomic_DNA"/>
</dbReference>
<feature type="compositionally biased region" description="Basic and acidic residues" evidence="1">
    <location>
        <begin position="11"/>
        <end position="28"/>
    </location>
</feature>
<accession>A0A2U1IZ55</accession>
<reference evidence="2 3" key="1">
    <citation type="journal article" date="2018" name="MBio">
        <title>Comparative Genomics Reveals the Core Gene Toolbox for the Fungus-Insect Symbiosis.</title>
        <authorList>
            <person name="Wang Y."/>
            <person name="Stata M."/>
            <person name="Wang W."/>
            <person name="Stajich J.E."/>
            <person name="White M.M."/>
            <person name="Moncalvo J.M."/>
        </authorList>
    </citation>
    <scope>NUCLEOTIDE SEQUENCE [LARGE SCALE GENOMIC DNA]</scope>
    <source>
        <strain evidence="2 3">AUS-126-30</strain>
    </source>
</reference>
<name>A0A2U1IZ55_SMIAN</name>
<organism evidence="2 3">
    <name type="scientific">Smittium angustum</name>
    <dbReference type="NCBI Taxonomy" id="133377"/>
    <lineage>
        <taxon>Eukaryota</taxon>
        <taxon>Fungi</taxon>
        <taxon>Fungi incertae sedis</taxon>
        <taxon>Zoopagomycota</taxon>
        <taxon>Kickxellomycotina</taxon>
        <taxon>Harpellomycetes</taxon>
        <taxon>Harpellales</taxon>
        <taxon>Legeriomycetaceae</taxon>
        <taxon>Smittium</taxon>
    </lineage>
</organism>
<comment type="caution">
    <text evidence="2">The sequence shown here is derived from an EMBL/GenBank/DDBJ whole genome shotgun (WGS) entry which is preliminary data.</text>
</comment>
<keyword evidence="3" id="KW-1185">Reference proteome</keyword>
<gene>
    <name evidence="2" type="ORF">BB558_005939</name>
</gene>
<protein>
    <submittedName>
        <fullName evidence="2">Uncharacterized protein</fullName>
    </submittedName>
</protein>